<proteinExistence type="predicted"/>
<comment type="caution">
    <text evidence="1">The sequence shown here is derived from an EMBL/GenBank/DDBJ whole genome shotgun (WGS) entry which is preliminary data.</text>
</comment>
<dbReference type="AlphaFoldDB" id="A0A1C7MW07"/>
<dbReference type="OrthoDB" id="10390650at2759"/>
<accession>A0A1C7MW07</accession>
<evidence type="ECO:0000313" key="1">
    <source>
        <dbReference type="EMBL" id="OBZ80938.1"/>
    </source>
</evidence>
<name>A0A1C7MW07_9FUNG</name>
<gene>
    <name evidence="1" type="ORF">A0J61_11013</name>
</gene>
<sequence>MKTGSLLSMKNQYLQFQDNVASVNKSCCSIHQIISDSDADQFLTSLSHLPPVVESLVATIASKRNEYPEVPNLTILLGMNGVDIANNEMHDCFTKFTPASRNSTLQAYHDLVHTTLYSAADNYPV</sequence>
<dbReference type="InParanoid" id="A0A1C7MW07"/>
<dbReference type="Proteomes" id="UP000093000">
    <property type="component" value="Unassembled WGS sequence"/>
</dbReference>
<keyword evidence="2" id="KW-1185">Reference proteome</keyword>
<dbReference type="EMBL" id="LUGH01001588">
    <property type="protein sequence ID" value="OBZ80938.1"/>
    <property type="molecule type" value="Genomic_DNA"/>
</dbReference>
<evidence type="ECO:0000313" key="2">
    <source>
        <dbReference type="Proteomes" id="UP000093000"/>
    </source>
</evidence>
<protein>
    <submittedName>
        <fullName evidence="1">Uncharacterized protein</fullName>
    </submittedName>
</protein>
<reference evidence="1 2" key="1">
    <citation type="submission" date="2016-03" db="EMBL/GenBank/DDBJ databases">
        <title>Choanephora cucurbitarum.</title>
        <authorList>
            <person name="Min B."/>
            <person name="Park H."/>
            <person name="Park J.-H."/>
            <person name="Shin H.-D."/>
            <person name="Choi I.-G."/>
        </authorList>
    </citation>
    <scope>NUCLEOTIDE SEQUENCE [LARGE SCALE GENOMIC DNA]</scope>
    <source>
        <strain evidence="1 2">KUS-F28377</strain>
    </source>
</reference>
<organism evidence="1 2">
    <name type="scientific">Choanephora cucurbitarum</name>
    <dbReference type="NCBI Taxonomy" id="101091"/>
    <lineage>
        <taxon>Eukaryota</taxon>
        <taxon>Fungi</taxon>
        <taxon>Fungi incertae sedis</taxon>
        <taxon>Mucoromycota</taxon>
        <taxon>Mucoromycotina</taxon>
        <taxon>Mucoromycetes</taxon>
        <taxon>Mucorales</taxon>
        <taxon>Mucorineae</taxon>
        <taxon>Choanephoraceae</taxon>
        <taxon>Choanephoroideae</taxon>
        <taxon>Choanephora</taxon>
    </lineage>
</organism>